<keyword evidence="2" id="KW-1185">Reference proteome</keyword>
<evidence type="ECO:0008006" key="3">
    <source>
        <dbReference type="Google" id="ProtNLM"/>
    </source>
</evidence>
<proteinExistence type="predicted"/>
<dbReference type="Proteomes" id="UP001061070">
    <property type="component" value="Unassembled WGS sequence"/>
</dbReference>
<organism evidence="1 2">
    <name type="scientific">Gluconobacter frateurii NRIC 0228</name>
    <dbReference type="NCBI Taxonomy" id="1307946"/>
    <lineage>
        <taxon>Bacteria</taxon>
        <taxon>Pseudomonadati</taxon>
        <taxon>Pseudomonadota</taxon>
        <taxon>Alphaproteobacteria</taxon>
        <taxon>Acetobacterales</taxon>
        <taxon>Acetobacteraceae</taxon>
        <taxon>Gluconobacter</taxon>
    </lineage>
</organism>
<gene>
    <name evidence="1" type="ORF">AA0228_1829</name>
</gene>
<evidence type="ECO:0000313" key="2">
    <source>
        <dbReference type="Proteomes" id="UP001061070"/>
    </source>
</evidence>
<evidence type="ECO:0000313" key="1">
    <source>
        <dbReference type="EMBL" id="GBR12817.1"/>
    </source>
</evidence>
<protein>
    <recommendedName>
        <fullName evidence="3">Transposase</fullName>
    </recommendedName>
</protein>
<sequence>MRRKKLLGKDIFYRLKGVSVTRNLPNDLQIKKVMSDWNLGKLQLCRPEDSLS</sequence>
<dbReference type="EMBL" id="BAQW01000007">
    <property type="protein sequence ID" value="GBR12817.1"/>
    <property type="molecule type" value="Genomic_DNA"/>
</dbReference>
<comment type="caution">
    <text evidence="1">The sequence shown here is derived from an EMBL/GenBank/DDBJ whole genome shotgun (WGS) entry which is preliminary data.</text>
</comment>
<name>A0ABQ0QC88_9PROT</name>
<accession>A0ABQ0QC88</accession>
<reference evidence="1" key="1">
    <citation type="submission" date="2013-04" db="EMBL/GenBank/DDBJ databases">
        <title>The genome sequencing project of 58 acetic acid bacteria.</title>
        <authorList>
            <person name="Okamoto-Kainuma A."/>
            <person name="Ishikawa M."/>
            <person name="Umino S."/>
            <person name="Koizumi Y."/>
            <person name="Shiwa Y."/>
            <person name="Yoshikawa H."/>
            <person name="Matsutani M."/>
            <person name="Matsushita K."/>
        </authorList>
    </citation>
    <scope>NUCLEOTIDE SEQUENCE</scope>
    <source>
        <strain evidence="1">NRIC 0228</strain>
    </source>
</reference>